<gene>
    <name evidence="2" type="ORF">G6R28_01890</name>
</gene>
<evidence type="ECO:0000313" key="3">
    <source>
        <dbReference type="Proteomes" id="UP000735205"/>
    </source>
</evidence>
<reference evidence="2 3" key="1">
    <citation type="submission" date="2020-02" db="EMBL/GenBank/DDBJ databases">
        <title>Fructobacillus sp. isolated from paper mulberry of Taiwan.</title>
        <authorList>
            <person name="Lin S.-T."/>
        </authorList>
    </citation>
    <scope>NUCLEOTIDE SEQUENCE [LARGE SCALE GENOMIC DNA]</scope>
    <source>
        <strain evidence="2 3">M1-21</strain>
    </source>
</reference>
<evidence type="ECO:0000256" key="1">
    <source>
        <dbReference type="SAM" id="Phobius"/>
    </source>
</evidence>
<name>A0ABS5QT32_9LACO</name>
<accession>A0ABS5QT32</accession>
<keyword evidence="3" id="KW-1185">Reference proteome</keyword>
<dbReference type="RefSeq" id="WP_213792548.1">
    <property type="nucleotide sequence ID" value="NZ_JAAMFJ010000001.1"/>
</dbReference>
<keyword evidence="1" id="KW-0472">Membrane</keyword>
<protein>
    <submittedName>
        <fullName evidence="2">Uncharacterized protein</fullName>
    </submittedName>
</protein>
<keyword evidence="1" id="KW-1133">Transmembrane helix</keyword>
<feature type="transmembrane region" description="Helical" evidence="1">
    <location>
        <begin position="32"/>
        <end position="54"/>
    </location>
</feature>
<dbReference type="EMBL" id="JAAMFJ010000001">
    <property type="protein sequence ID" value="MBS9335987.1"/>
    <property type="molecule type" value="Genomic_DNA"/>
</dbReference>
<feature type="transmembrane region" description="Helical" evidence="1">
    <location>
        <begin position="7"/>
        <end position="26"/>
    </location>
</feature>
<evidence type="ECO:0000313" key="2">
    <source>
        <dbReference type="EMBL" id="MBS9335987.1"/>
    </source>
</evidence>
<proteinExistence type="predicted"/>
<dbReference type="Proteomes" id="UP000735205">
    <property type="component" value="Unassembled WGS sequence"/>
</dbReference>
<keyword evidence="1" id="KW-0812">Transmembrane</keyword>
<organism evidence="2 3">
    <name type="scientific">Fructobacillus papyrifericola</name>
    <dbReference type="NCBI Taxonomy" id="2713172"/>
    <lineage>
        <taxon>Bacteria</taxon>
        <taxon>Bacillati</taxon>
        <taxon>Bacillota</taxon>
        <taxon>Bacilli</taxon>
        <taxon>Lactobacillales</taxon>
        <taxon>Lactobacillaceae</taxon>
        <taxon>Fructobacillus</taxon>
    </lineage>
</organism>
<sequence>MIKFLPEILAGTFVVFIATFVSSYYGFTPSNWLASITAEVVFFRLVYLGTHFLFTWKKRARHV</sequence>
<comment type="caution">
    <text evidence="2">The sequence shown here is derived from an EMBL/GenBank/DDBJ whole genome shotgun (WGS) entry which is preliminary data.</text>
</comment>